<dbReference type="Proteomes" id="UP000479000">
    <property type="component" value="Unassembled WGS sequence"/>
</dbReference>
<feature type="region of interest" description="Disordered" evidence="1">
    <location>
        <begin position="36"/>
        <end position="56"/>
    </location>
</feature>
<evidence type="ECO:0000313" key="2">
    <source>
        <dbReference type="EMBL" id="CAB0015584.1"/>
    </source>
</evidence>
<name>A0A6H5HCU4_9HEMI</name>
<dbReference type="EMBL" id="CADCXU010029244">
    <property type="protein sequence ID" value="CAB0015584.1"/>
    <property type="molecule type" value="Genomic_DNA"/>
</dbReference>
<keyword evidence="3" id="KW-1185">Reference proteome</keyword>
<proteinExistence type="predicted"/>
<dbReference type="AlphaFoldDB" id="A0A6H5HCU4"/>
<reference evidence="2 3" key="1">
    <citation type="submission" date="2020-02" db="EMBL/GenBank/DDBJ databases">
        <authorList>
            <person name="Ferguson B K."/>
        </authorList>
    </citation>
    <scope>NUCLEOTIDE SEQUENCE [LARGE SCALE GENOMIC DNA]</scope>
</reference>
<evidence type="ECO:0000256" key="1">
    <source>
        <dbReference type="SAM" id="MobiDB-lite"/>
    </source>
</evidence>
<gene>
    <name evidence="2" type="ORF">NTEN_LOCUS19924</name>
</gene>
<evidence type="ECO:0000313" key="3">
    <source>
        <dbReference type="Proteomes" id="UP000479000"/>
    </source>
</evidence>
<sequence length="88" mass="9614">MSDTAAGFRNGRRPRPLLHARLRFRPVGRHFRSCGKGRAADACEPPARPAAPDRRSRRATAIAELRGTACQSINGEPGGLLAKQLHFQ</sequence>
<protein>
    <submittedName>
        <fullName evidence="2">Uncharacterized protein</fullName>
    </submittedName>
</protein>
<accession>A0A6H5HCU4</accession>
<organism evidence="2 3">
    <name type="scientific">Nesidiocoris tenuis</name>
    <dbReference type="NCBI Taxonomy" id="355587"/>
    <lineage>
        <taxon>Eukaryota</taxon>
        <taxon>Metazoa</taxon>
        <taxon>Ecdysozoa</taxon>
        <taxon>Arthropoda</taxon>
        <taxon>Hexapoda</taxon>
        <taxon>Insecta</taxon>
        <taxon>Pterygota</taxon>
        <taxon>Neoptera</taxon>
        <taxon>Paraneoptera</taxon>
        <taxon>Hemiptera</taxon>
        <taxon>Heteroptera</taxon>
        <taxon>Panheteroptera</taxon>
        <taxon>Cimicomorpha</taxon>
        <taxon>Miridae</taxon>
        <taxon>Dicyphina</taxon>
        <taxon>Nesidiocoris</taxon>
    </lineage>
</organism>